<evidence type="ECO:0000256" key="1">
    <source>
        <dbReference type="SAM" id="MobiDB-lite"/>
    </source>
</evidence>
<evidence type="ECO:0000313" key="4">
    <source>
        <dbReference type="Proteomes" id="UP001310594"/>
    </source>
</evidence>
<evidence type="ECO:0000259" key="2">
    <source>
        <dbReference type="PROSITE" id="PS50280"/>
    </source>
</evidence>
<dbReference type="PANTHER" id="PTHR47332">
    <property type="entry name" value="SET DOMAIN-CONTAINING PROTEIN 5"/>
    <property type="match status" value="1"/>
</dbReference>
<dbReference type="Pfam" id="PF00856">
    <property type="entry name" value="SET"/>
    <property type="match status" value="2"/>
</dbReference>
<dbReference type="InterPro" id="IPR046341">
    <property type="entry name" value="SET_dom_sf"/>
</dbReference>
<dbReference type="InterPro" id="IPR001214">
    <property type="entry name" value="SET_dom"/>
</dbReference>
<feature type="compositionally biased region" description="Basic and acidic residues" evidence="1">
    <location>
        <begin position="670"/>
        <end position="680"/>
    </location>
</feature>
<feature type="domain" description="SET" evidence="2">
    <location>
        <begin position="292"/>
        <end position="465"/>
    </location>
</feature>
<accession>A0AAN7W2Y0</accession>
<feature type="region of interest" description="Disordered" evidence="1">
    <location>
        <begin position="637"/>
        <end position="681"/>
    </location>
</feature>
<dbReference type="AlphaFoldDB" id="A0AAN7W2Y0"/>
<dbReference type="EMBL" id="JAVRQU010000014">
    <property type="protein sequence ID" value="KAK5695502.1"/>
    <property type="molecule type" value="Genomic_DNA"/>
</dbReference>
<dbReference type="InterPro" id="IPR053185">
    <property type="entry name" value="SET_domain_protein"/>
</dbReference>
<protein>
    <recommendedName>
        <fullName evidence="2">SET domain-containing protein</fullName>
    </recommendedName>
</protein>
<feature type="domain" description="SET" evidence="2">
    <location>
        <begin position="9"/>
        <end position="96"/>
    </location>
</feature>
<gene>
    <name evidence="3" type="ORF">LTR97_009011</name>
</gene>
<dbReference type="PROSITE" id="PS50280">
    <property type="entry name" value="SET"/>
    <property type="match status" value="2"/>
</dbReference>
<dbReference type="SUPFAM" id="SSF82199">
    <property type="entry name" value="SET domain"/>
    <property type="match status" value="2"/>
</dbReference>
<name>A0AAN7W2Y0_9PEZI</name>
<proteinExistence type="predicted"/>
<evidence type="ECO:0000313" key="3">
    <source>
        <dbReference type="EMBL" id="KAK5695502.1"/>
    </source>
</evidence>
<dbReference type="Gene3D" id="2.170.270.10">
    <property type="entry name" value="SET domain"/>
    <property type="match status" value="2"/>
</dbReference>
<dbReference type="SMART" id="SM00317">
    <property type="entry name" value="SET"/>
    <property type="match status" value="2"/>
</dbReference>
<reference evidence="3" key="1">
    <citation type="submission" date="2023-08" db="EMBL/GenBank/DDBJ databases">
        <title>Black Yeasts Isolated from many extreme environments.</title>
        <authorList>
            <person name="Coleine C."/>
            <person name="Stajich J.E."/>
            <person name="Selbmann L."/>
        </authorList>
    </citation>
    <scope>NUCLEOTIDE SEQUENCE</scope>
    <source>
        <strain evidence="3">CCFEE 5810</strain>
    </source>
</reference>
<comment type="caution">
    <text evidence="3">The sequence shown here is derived from an EMBL/GenBank/DDBJ whole genome shotgun (WGS) entry which is preliminary data.</text>
</comment>
<dbReference type="PANTHER" id="PTHR47332:SF4">
    <property type="entry name" value="SET DOMAIN-CONTAINING PROTEIN 5"/>
    <property type="match status" value="1"/>
</dbReference>
<sequence length="702" mass="77635">MTSVTPNSGLLERVQSSLHGLGLSAAQPISRGTLLLIGTRASHSGPLAWQTCGDLSFLNHSCTPNIEVSYLPGTETWNVHAICDIATGKELLASYVDPYQAKLTRQSGLDFGCRCPVCHFPANELAESDLRRSQIGTGLQTLATFRARHFGSLSVDEPMRLDPVSRVSIAADVQVSGINALAGRVLEDAKDEGLLDSRLAFAYDAAAVTNHFLRCEQTNGSGEMEEAPLQRSIEDRQQQLQWLVACLGQSHPRGQKCLAYVLACRMVLNELRQRSQPDLSDACSEDEETGGPMWESFASSTHGQGVRAAHSIKKEELIMHEACLLNLPGKTGTDEQNLLNSVRDAPDGAKAFVLLMVDTSQELSERWPTSKRPAYAKPLKTIADLDRAIDNDGVRIGPYLRDSIHPMCFPFVSGATEYQFTENCWQLNHSCNPNAEASWDPETRQFSVYAITDIRKGDEIFVPYINIYRTKATRRQLLGFRGGCKCSACSMEDSDPGQFQKREEAMELYASNWKKLKAYRRKYPQVASTLTRDIVSAIVKDAEHYRMLQLIVGIQARHDNAMIGMTRDAPFFFEVASFLRLTLYLHAGEEAMFEHCMKDKREELDLLGQCLGNGHSRTRAALEEYQLMKNLVFDAGEEDGEEDDEGPEEGNLGENGEQDVGAGAAEGTLDDGHTDGRLMESDDLLANIAGRLKLPDEDGGRK</sequence>
<dbReference type="Proteomes" id="UP001310594">
    <property type="component" value="Unassembled WGS sequence"/>
</dbReference>
<feature type="compositionally biased region" description="Acidic residues" evidence="1">
    <location>
        <begin position="637"/>
        <end position="648"/>
    </location>
</feature>
<organism evidence="3 4">
    <name type="scientific">Elasticomyces elasticus</name>
    <dbReference type="NCBI Taxonomy" id="574655"/>
    <lineage>
        <taxon>Eukaryota</taxon>
        <taxon>Fungi</taxon>
        <taxon>Dikarya</taxon>
        <taxon>Ascomycota</taxon>
        <taxon>Pezizomycotina</taxon>
        <taxon>Dothideomycetes</taxon>
        <taxon>Dothideomycetidae</taxon>
        <taxon>Mycosphaerellales</taxon>
        <taxon>Teratosphaeriaceae</taxon>
        <taxon>Elasticomyces</taxon>
    </lineage>
</organism>
<dbReference type="CDD" id="cd20071">
    <property type="entry name" value="SET_SMYD"/>
    <property type="match status" value="2"/>
</dbReference>